<organism evidence="8 9">
    <name type="scientific">Trichoplusia ni</name>
    <name type="common">Cabbage looper</name>
    <dbReference type="NCBI Taxonomy" id="7111"/>
    <lineage>
        <taxon>Eukaryota</taxon>
        <taxon>Metazoa</taxon>
        <taxon>Ecdysozoa</taxon>
        <taxon>Arthropoda</taxon>
        <taxon>Hexapoda</taxon>
        <taxon>Insecta</taxon>
        <taxon>Pterygota</taxon>
        <taxon>Neoptera</taxon>
        <taxon>Endopterygota</taxon>
        <taxon>Lepidoptera</taxon>
        <taxon>Glossata</taxon>
        <taxon>Ditrysia</taxon>
        <taxon>Noctuoidea</taxon>
        <taxon>Noctuidae</taxon>
        <taxon>Plusiinae</taxon>
        <taxon>Trichoplusia</taxon>
    </lineage>
</organism>
<evidence type="ECO:0000256" key="4">
    <source>
        <dbReference type="ARBA" id="ARBA00022825"/>
    </source>
</evidence>
<dbReference type="GeneID" id="113499551"/>
<dbReference type="GO" id="GO:0004252">
    <property type="term" value="F:serine-type endopeptidase activity"/>
    <property type="evidence" value="ECO:0007669"/>
    <property type="project" value="InterPro"/>
</dbReference>
<gene>
    <name evidence="9" type="primary">LOC113499551</name>
</gene>
<dbReference type="Pfam" id="PF00089">
    <property type="entry name" value="Trypsin"/>
    <property type="match status" value="1"/>
</dbReference>
<accession>A0A7E5W6K6</accession>
<keyword evidence="6" id="KW-0732">Signal</keyword>
<dbReference type="InterPro" id="IPR043504">
    <property type="entry name" value="Peptidase_S1_PA_chymotrypsin"/>
</dbReference>
<evidence type="ECO:0000259" key="7">
    <source>
        <dbReference type="PROSITE" id="PS50240"/>
    </source>
</evidence>
<name>A0A7E5W6K6_TRINI</name>
<evidence type="ECO:0000256" key="1">
    <source>
        <dbReference type="ARBA" id="ARBA00007664"/>
    </source>
</evidence>
<dbReference type="InterPro" id="IPR018114">
    <property type="entry name" value="TRYPSIN_HIS"/>
</dbReference>
<dbReference type="InterPro" id="IPR050430">
    <property type="entry name" value="Peptidase_S1"/>
</dbReference>
<keyword evidence="5" id="KW-1015">Disulfide bond</keyword>
<sequence length="266" mass="30088">MYWITFIFLVLTSKEGCESKSDLRVLKGRDAHDGEFPFVVILYQTFYFDNVLNWSRRCTGSMISELWMITAAHCMTDVELETLYVMHTNFTVSPLESKMYTKVRKRFIHPAYHDYVLKGSHEIRTSLYNDVSLLLVDKLAMSTYGRLLAADHFTIIGLPVIYVGGGDTRETKPGVDKLRVLQVGEAGVVSCAGRDAHEKYVICIAARCENRHQKPWFGDSGGPLLYDGRIIGVCSTSVGDDVVSEEFYAAISPHLNWIHDTMKNNV</sequence>
<dbReference type="InterPro" id="IPR009003">
    <property type="entry name" value="Peptidase_S1_PA"/>
</dbReference>
<dbReference type="OrthoDB" id="10061449at2759"/>
<comment type="similarity">
    <text evidence="1">Belongs to the peptidase S1 family.</text>
</comment>
<evidence type="ECO:0000313" key="9">
    <source>
        <dbReference type="RefSeq" id="XP_026735866.1"/>
    </source>
</evidence>
<reference evidence="9" key="1">
    <citation type="submission" date="2025-08" db="UniProtKB">
        <authorList>
            <consortium name="RefSeq"/>
        </authorList>
    </citation>
    <scope>IDENTIFICATION</scope>
</reference>
<dbReference type="PROSITE" id="PS50240">
    <property type="entry name" value="TRYPSIN_DOM"/>
    <property type="match status" value="1"/>
</dbReference>
<keyword evidence="3" id="KW-0378">Hydrolase</keyword>
<evidence type="ECO:0000313" key="8">
    <source>
        <dbReference type="Proteomes" id="UP000322000"/>
    </source>
</evidence>
<protein>
    <submittedName>
        <fullName evidence="9">Serine protease ami-like</fullName>
    </submittedName>
</protein>
<dbReference type="KEGG" id="tnl:113499551"/>
<evidence type="ECO:0000256" key="6">
    <source>
        <dbReference type="SAM" id="SignalP"/>
    </source>
</evidence>
<dbReference type="PANTHER" id="PTHR24276:SF98">
    <property type="entry name" value="FI18310P1-RELATED"/>
    <property type="match status" value="1"/>
</dbReference>
<feature type="signal peptide" evidence="6">
    <location>
        <begin position="1"/>
        <end position="19"/>
    </location>
</feature>
<dbReference type="SMART" id="SM00020">
    <property type="entry name" value="Tryp_SPc"/>
    <property type="match status" value="1"/>
</dbReference>
<keyword evidence="8" id="KW-1185">Reference proteome</keyword>
<dbReference type="InParanoid" id="A0A7E5W6K6"/>
<dbReference type="InterPro" id="IPR001254">
    <property type="entry name" value="Trypsin_dom"/>
</dbReference>
<dbReference type="PROSITE" id="PS00134">
    <property type="entry name" value="TRYPSIN_HIS"/>
    <property type="match status" value="1"/>
</dbReference>
<keyword evidence="2" id="KW-0645">Protease</keyword>
<dbReference type="Proteomes" id="UP000322000">
    <property type="component" value="Chromosome 12"/>
</dbReference>
<dbReference type="AlphaFoldDB" id="A0A7E5W6K6"/>
<dbReference type="InterPro" id="IPR001314">
    <property type="entry name" value="Peptidase_S1A"/>
</dbReference>
<feature type="chain" id="PRO_5028890970" evidence="6">
    <location>
        <begin position="20"/>
        <end position="266"/>
    </location>
</feature>
<keyword evidence="4" id="KW-0720">Serine protease</keyword>
<dbReference type="PANTHER" id="PTHR24276">
    <property type="entry name" value="POLYSERASE-RELATED"/>
    <property type="match status" value="1"/>
</dbReference>
<feature type="domain" description="Peptidase S1" evidence="7">
    <location>
        <begin position="25"/>
        <end position="263"/>
    </location>
</feature>
<evidence type="ECO:0000256" key="2">
    <source>
        <dbReference type="ARBA" id="ARBA00022670"/>
    </source>
</evidence>
<dbReference type="SUPFAM" id="SSF50494">
    <property type="entry name" value="Trypsin-like serine proteases"/>
    <property type="match status" value="1"/>
</dbReference>
<dbReference type="RefSeq" id="XP_026735866.1">
    <property type="nucleotide sequence ID" value="XM_026880065.1"/>
</dbReference>
<dbReference type="Gene3D" id="2.40.10.10">
    <property type="entry name" value="Trypsin-like serine proteases"/>
    <property type="match status" value="2"/>
</dbReference>
<dbReference type="GO" id="GO:0006508">
    <property type="term" value="P:proteolysis"/>
    <property type="evidence" value="ECO:0007669"/>
    <property type="project" value="UniProtKB-KW"/>
</dbReference>
<evidence type="ECO:0000256" key="3">
    <source>
        <dbReference type="ARBA" id="ARBA00022801"/>
    </source>
</evidence>
<dbReference type="PRINTS" id="PR00722">
    <property type="entry name" value="CHYMOTRYPSIN"/>
</dbReference>
<evidence type="ECO:0000256" key="5">
    <source>
        <dbReference type="ARBA" id="ARBA00023157"/>
    </source>
</evidence>
<proteinExistence type="inferred from homology"/>